<feature type="compositionally biased region" description="Basic and acidic residues" evidence="1">
    <location>
        <begin position="1543"/>
        <end position="1555"/>
    </location>
</feature>
<feature type="region of interest" description="Disordered" evidence="1">
    <location>
        <begin position="1821"/>
        <end position="1986"/>
    </location>
</feature>
<dbReference type="InterPro" id="IPR027417">
    <property type="entry name" value="P-loop_NTPase"/>
</dbReference>
<feature type="compositionally biased region" description="Pro residues" evidence="1">
    <location>
        <begin position="1893"/>
        <end position="1909"/>
    </location>
</feature>
<feature type="region of interest" description="Disordered" evidence="1">
    <location>
        <begin position="1061"/>
        <end position="1118"/>
    </location>
</feature>
<dbReference type="InterPro" id="IPR045055">
    <property type="entry name" value="DNA2/NAM7-like"/>
</dbReference>
<dbReference type="InterPro" id="IPR024481">
    <property type="entry name" value="Helicase_Sen1_N"/>
</dbReference>
<organism evidence="6 7">
    <name type="scientific">Trichosporon asahii var. asahii (strain ATCC 90039 / CBS 2479 / JCM 2466 / KCTC 7840 / NBRC 103889/ NCYC 2677 / UAMH 7654)</name>
    <name type="common">Yeast</name>
    <dbReference type="NCBI Taxonomy" id="1186058"/>
    <lineage>
        <taxon>Eukaryota</taxon>
        <taxon>Fungi</taxon>
        <taxon>Dikarya</taxon>
        <taxon>Basidiomycota</taxon>
        <taxon>Agaricomycotina</taxon>
        <taxon>Tremellomycetes</taxon>
        <taxon>Trichosporonales</taxon>
        <taxon>Trichosporonaceae</taxon>
        <taxon>Trichosporon</taxon>
    </lineage>
</organism>
<feature type="region of interest" description="Disordered" evidence="1">
    <location>
        <begin position="932"/>
        <end position="962"/>
    </location>
</feature>
<dbReference type="Pfam" id="PF23576">
    <property type="entry name" value="SEN1_barrel"/>
    <property type="match status" value="1"/>
</dbReference>
<dbReference type="Gene3D" id="3.40.50.300">
    <property type="entry name" value="P-loop containing nucleotide triphosphate hydrolases"/>
    <property type="match status" value="3"/>
</dbReference>
<dbReference type="RefSeq" id="XP_014178100.1">
    <property type="nucleotide sequence ID" value="XM_014322625.1"/>
</dbReference>
<dbReference type="GO" id="GO:0004386">
    <property type="term" value="F:helicase activity"/>
    <property type="evidence" value="ECO:0007669"/>
    <property type="project" value="InterPro"/>
</dbReference>
<dbReference type="InterPro" id="IPR041679">
    <property type="entry name" value="DNA2/NAM7-like_C"/>
</dbReference>
<feature type="compositionally biased region" description="Basic and acidic residues" evidence="1">
    <location>
        <begin position="1071"/>
        <end position="1082"/>
    </location>
</feature>
<dbReference type="KEGG" id="tasa:A1Q1_04248"/>
<evidence type="ECO:0000259" key="4">
    <source>
        <dbReference type="Pfam" id="PF13087"/>
    </source>
</evidence>
<evidence type="ECO:0000259" key="2">
    <source>
        <dbReference type="Pfam" id="PF12726"/>
    </source>
</evidence>
<feature type="domain" description="Helicase SEN1 beta-barrel" evidence="5">
    <location>
        <begin position="1223"/>
        <end position="1313"/>
    </location>
</feature>
<dbReference type="VEuPathDB" id="FungiDB:A1Q1_04248"/>
<evidence type="ECO:0000313" key="6">
    <source>
        <dbReference type="EMBL" id="EJT47005.1"/>
    </source>
</evidence>
<evidence type="ECO:0008006" key="8">
    <source>
        <dbReference type="Google" id="ProtNLM"/>
    </source>
</evidence>
<dbReference type="CDD" id="cd18808">
    <property type="entry name" value="SF1_C_Upf1"/>
    <property type="match status" value="1"/>
</dbReference>
<dbReference type="InterPro" id="IPR041677">
    <property type="entry name" value="DNA2/NAM7_AAA_11"/>
</dbReference>
<evidence type="ECO:0000256" key="1">
    <source>
        <dbReference type="SAM" id="MobiDB-lite"/>
    </source>
</evidence>
<dbReference type="PANTHER" id="PTHR10887">
    <property type="entry name" value="DNA2/NAM7 HELICASE FAMILY"/>
    <property type="match status" value="1"/>
</dbReference>
<feature type="compositionally biased region" description="Low complexity" evidence="1">
    <location>
        <begin position="48"/>
        <end position="65"/>
    </location>
</feature>
<feature type="region of interest" description="Disordered" evidence="1">
    <location>
        <begin position="48"/>
        <end position="69"/>
    </location>
</feature>
<dbReference type="GO" id="GO:0006369">
    <property type="term" value="P:termination of RNA polymerase II transcription"/>
    <property type="evidence" value="ECO:0007669"/>
    <property type="project" value="TreeGrafter"/>
</dbReference>
<dbReference type="SUPFAM" id="SSF52540">
    <property type="entry name" value="P-loop containing nucleoside triphosphate hydrolases"/>
    <property type="match status" value="1"/>
</dbReference>
<accession>J4U8Y8</accession>
<dbReference type="GO" id="GO:0016604">
    <property type="term" value="C:nuclear body"/>
    <property type="evidence" value="ECO:0007669"/>
    <property type="project" value="TreeGrafter"/>
</dbReference>
<dbReference type="GeneID" id="25987761"/>
<feature type="compositionally biased region" description="Low complexity" evidence="1">
    <location>
        <begin position="1877"/>
        <end position="1892"/>
    </location>
</feature>
<reference evidence="6 7" key="1">
    <citation type="journal article" date="2012" name="Eukaryot. Cell">
        <title>Draft genome sequence of CBS 2479, the standard type strain of Trichosporon asahii.</title>
        <authorList>
            <person name="Yang R.Y."/>
            <person name="Li H.T."/>
            <person name="Zhu H."/>
            <person name="Zhou G.P."/>
            <person name="Wang M."/>
            <person name="Wang L."/>
        </authorList>
    </citation>
    <scope>NUCLEOTIDE SEQUENCE [LARGE SCALE GENOMIC DNA]</scope>
    <source>
        <strain evidence="7">ATCC 90039 / CBS 2479 / JCM 2466 / KCTC 7840 / NCYC 2677 / UAMH 7654</strain>
    </source>
</reference>
<name>J4U8Y8_TRIAS</name>
<gene>
    <name evidence="6" type="ORF">A1Q1_04248</name>
</gene>
<dbReference type="InterPro" id="IPR056474">
    <property type="entry name" value="SEN1_barrel"/>
</dbReference>
<feature type="compositionally biased region" description="Polar residues" evidence="1">
    <location>
        <begin position="935"/>
        <end position="944"/>
    </location>
</feature>
<proteinExistence type="predicted"/>
<dbReference type="Pfam" id="PF13087">
    <property type="entry name" value="AAA_12"/>
    <property type="match status" value="2"/>
</dbReference>
<feature type="region of interest" description="Disordered" evidence="1">
    <location>
        <begin position="897"/>
        <end position="918"/>
    </location>
</feature>
<dbReference type="GO" id="GO:0001147">
    <property type="term" value="F:transcription termination site sequence-specific DNA binding"/>
    <property type="evidence" value="ECO:0007669"/>
    <property type="project" value="TreeGrafter"/>
</dbReference>
<feature type="compositionally biased region" description="Polar residues" evidence="1">
    <location>
        <begin position="1977"/>
        <end position="1986"/>
    </location>
</feature>
<dbReference type="HOGENOM" id="CLU_000459_1_1_1"/>
<feature type="region of interest" description="Disordered" evidence="1">
    <location>
        <begin position="1534"/>
        <end position="1555"/>
    </location>
</feature>
<evidence type="ECO:0000313" key="7">
    <source>
        <dbReference type="Proteomes" id="UP000002748"/>
    </source>
</evidence>
<evidence type="ECO:0000259" key="5">
    <source>
        <dbReference type="Pfam" id="PF23576"/>
    </source>
</evidence>
<feature type="compositionally biased region" description="Low complexity" evidence="1">
    <location>
        <begin position="1910"/>
        <end position="1923"/>
    </location>
</feature>
<dbReference type="Pfam" id="PF12726">
    <property type="entry name" value="SEN1_N"/>
    <property type="match status" value="2"/>
</dbReference>
<dbReference type="OrthoDB" id="6513042at2759"/>
<feature type="compositionally biased region" description="Low complexity" evidence="1">
    <location>
        <begin position="1834"/>
        <end position="1846"/>
    </location>
</feature>
<protein>
    <recommendedName>
        <fullName evidence="8">Senataxin</fullName>
    </recommendedName>
</protein>
<sequence>MASSSSNGSSGTEAREVQAILSRMRDNAGQPTDKDLVPVFNYVMRPSTSASDGAASSSTTGASSSYGPESHWYCSKVPSDLYRDASTYLIFMFAFKGVEWIKALERVVGDCASCARAFGVARRQFTHLYLSRFATKTRAAFGLKIDSWQSNVLLQELECCQPSYGAAKATILDLPLQYLQLLFNEPALLNNAKISAAMDEVASQFKGGGSTTASSLGLTPLLVHLLGSSDVQKRTWARSQVEHVRRGLSLDEWAAGGVGTEVQAILFGDLDVRERWSAVNLLLGNNRLSADTIQRGLLEGKYDLSPARPDNTPELPHTLFSDIKKNPAFRDMVLAAQPAPAADTSKGKMKEISSDAPSALAWITNYLLSVNDVQSKDGSSGFSEALARVMSFCFSEAQNEPFETVARAAAAQAGCNVHASFLANVALAERADEFWKPAQRVAQEAVSLILRSDGKDVIERVLFMGKIAVNERRRVQRRRKMKVPDATRVDKLARVTFHSDLWTSAFNSLSGKDATGLTLLMQATAQFSHIEQLDRHTGWNARELTEVVNEDDWIMNIRLINANLKASRDGFPQALESFAAQPDPAVKNKLWEQTGAVKSAIILLLSPVQTIHDPVINLVQQTFADVDDRGDCFRALLEKYPIPAMDGLLAFLSSAIQTANVVPEACSLAKWIVRCFTDVLDALCQPAGESPPLLQSDAFLSTYADNQWMTRRVGTLWQLMTDTLALIFKRTVSWAPFYDNDVMVDWMRDALIFGRTMTDQIRTFESAVLNRTRAAPEESAESPLKMTMVGKRLVDKLKVVLADLVGWLRLTEISKSKPDLSQEPQLEKTLLELEKFSRRANKAYNCRLSDDLLSELTELLDQFDLPIAADDEIQFVKEVKSDDVQSVADKLKRAAVVKSSSSSPASTPAPTLSSKPAEPAKNAFAMMMKKAGGTYTPSQSTTPRATKPAKPRQRTLDEFENDDTLDNLSAHDLDVLERRALSTNEHKQARANVVTGKPKEKLIINVVPKYDPPARPSASSSFKGKFMREIEAEHRMQLMEKKRGGATSMFSGPPRIVAPIGGTGLGAYTGPKKEAPKPKMEDSGSSASESSSDEDDENKGIGALIKPKIPTKPAAPERFRIQPKQHVRPVRAPVPDIFREREERRRRNQRLRPDITQLFQIVLSWDPNHQGPRPPYQPKDADLYSNLQPVPTTFRSAEEYSQIMLPLFLQELWAQFIKGDAPQPPVTVEVAARAYEDDFLDIDVNALGVLRQDFSVNESDIVIINIDGVPGKPLFAKVRGFRRQHKGSAIKLRILAKMDQRGMGVKAKLQLRKHISLSTALREFTALKGFPYYEDKVQSEVLAARSARVPDIMPHQVEDTMKSFQVNEPQARAIVGSMAVKGFSLIQGGLVGKFLSERKAFVQPAQGEAPPKAKLLVCAPSNAAIDEVCKRLMDGVPSATGGRFKDIKIVRIGIESSVNVAVKDVCLDNIVERKVTSEAAPRGGDGSDLAKIQKELDEVKDVIKDRQEQLQRVQGNDERRRALEQELHTLNSKRTKLGQASSKAKDAARDATRHLDGARRAAKDAVLKDADIICATLSGAGQEVLAPYTFETVIIDEAAQAIEMSCLIPLKYGCQRCIMVGAPADDFQSGGRAKQIQSKSFRPHCPAEGIQYRMHPEISVLPSKVFYDSRLKDGPDMDKKTVAVWHKKPIFGPYHFINVNGVESKAGMSTKNTEEAQVAVDLFRNLKQQFGSRVNLEMRVGVITMYREQLNELKRRFQDAFGRQILDTIDIGFLRDFRRMNVALTRAKSSLFVIGNAATLERSDAKWKTIVSDARDRGLLIDPNVPPAAQHRPASANGMSANGASMPPTAQPAQGVKRKPTTVPGQRPPKAIKREPSPMSSSSAMRSSSPMSDAPPPPTSTPPPLPPAAGPSGLPRPAAAGSKPGPPPPTAGGAGAGPSRPLPPKPAARAAEDVLFMKKKKKPNRPATGPPVGNVRATINNHLARK</sequence>
<dbReference type="Pfam" id="PF13086">
    <property type="entry name" value="AAA_11"/>
    <property type="match status" value="1"/>
</dbReference>
<dbReference type="EMBL" id="ALBS01000266">
    <property type="protein sequence ID" value="EJT47005.1"/>
    <property type="molecule type" value="Genomic_DNA"/>
</dbReference>
<feature type="domain" description="DNA2/NAM7 helicase helicase" evidence="3">
    <location>
        <begin position="1365"/>
        <end position="1621"/>
    </location>
</feature>
<dbReference type="Proteomes" id="UP000002748">
    <property type="component" value="Unassembled WGS sequence"/>
</dbReference>
<dbReference type="PANTHER" id="PTHR10887:SF495">
    <property type="entry name" value="HELICASE SENATAXIN ISOFORM X1-RELATED"/>
    <property type="match status" value="1"/>
</dbReference>
<feature type="domain" description="DNA2/NAM7 helicase-like C-terminal" evidence="4">
    <location>
        <begin position="1770"/>
        <end position="1797"/>
    </location>
</feature>
<feature type="domain" description="DNA2/NAM7 helicase-like C-terminal" evidence="4">
    <location>
        <begin position="1650"/>
        <end position="1764"/>
    </location>
</feature>
<evidence type="ECO:0000259" key="3">
    <source>
        <dbReference type="Pfam" id="PF13086"/>
    </source>
</evidence>
<comment type="caution">
    <text evidence="6">The sequence shown here is derived from an EMBL/GenBank/DDBJ whole genome shotgun (WGS) entry which is preliminary data.</text>
</comment>
<dbReference type="InterPro" id="IPR047187">
    <property type="entry name" value="SF1_C_Upf1"/>
</dbReference>
<feature type="domain" description="Helicase Sen1 N-terminal" evidence="2">
    <location>
        <begin position="100"/>
        <end position="285"/>
    </location>
</feature>
<feature type="domain" description="Helicase Sen1 N-terminal" evidence="2">
    <location>
        <begin position="313"/>
        <end position="811"/>
    </location>
</feature>
<feature type="compositionally biased region" description="Low complexity" evidence="1">
    <location>
        <begin position="1105"/>
        <end position="1114"/>
    </location>
</feature>